<protein>
    <submittedName>
        <fullName evidence="1">Uncharacterized protein</fullName>
    </submittedName>
</protein>
<organism evidence="1 2">
    <name type="scientific">Methanofollis fontis</name>
    <dbReference type="NCBI Taxonomy" id="2052832"/>
    <lineage>
        <taxon>Archaea</taxon>
        <taxon>Methanobacteriati</taxon>
        <taxon>Methanobacteriota</taxon>
        <taxon>Stenosarchaea group</taxon>
        <taxon>Methanomicrobia</taxon>
        <taxon>Methanomicrobiales</taxon>
        <taxon>Methanomicrobiaceae</taxon>
        <taxon>Methanofollis</taxon>
    </lineage>
</organism>
<dbReference type="EMBL" id="PGCL01000001">
    <property type="protein sequence ID" value="TAJ45809.1"/>
    <property type="molecule type" value="Genomic_DNA"/>
</dbReference>
<dbReference type="RefSeq" id="WP_130646172.1">
    <property type="nucleotide sequence ID" value="NZ_PGCL01000001.1"/>
</dbReference>
<gene>
    <name evidence="1" type="ORF">CUJ86_03625</name>
</gene>
<dbReference type="OrthoDB" id="111251at2157"/>
<evidence type="ECO:0000313" key="1">
    <source>
        <dbReference type="EMBL" id="TAJ45809.1"/>
    </source>
</evidence>
<keyword evidence="2" id="KW-1185">Reference proteome</keyword>
<reference evidence="1 2" key="1">
    <citation type="submission" date="2017-11" db="EMBL/GenBank/DDBJ databases">
        <title>Isolation and Characterization of Methanofollis Species from Methane Seep Offshore SW Taiwan.</title>
        <authorList>
            <person name="Teng N.-H."/>
            <person name="Lai M.-C."/>
            <person name="Chen S.-C."/>
        </authorList>
    </citation>
    <scope>NUCLEOTIDE SEQUENCE [LARGE SCALE GENOMIC DNA]</scope>
    <source>
        <strain evidence="1 2">FWC-SCC2</strain>
    </source>
</reference>
<evidence type="ECO:0000313" key="2">
    <source>
        <dbReference type="Proteomes" id="UP000292580"/>
    </source>
</evidence>
<dbReference type="Proteomes" id="UP000292580">
    <property type="component" value="Unassembled WGS sequence"/>
</dbReference>
<dbReference type="AlphaFoldDB" id="A0A483CZZ1"/>
<accession>A0A483CZZ1</accession>
<sequence length="65" mass="7355">MSGSDGFGGIRGRLEVSPEPDEVCTLLNSSDHDVREMFRRLGTNQKTEALEILKRLKHAEIKEKE</sequence>
<name>A0A483CZZ1_9EURY</name>
<comment type="caution">
    <text evidence="1">The sequence shown here is derived from an EMBL/GenBank/DDBJ whole genome shotgun (WGS) entry which is preliminary data.</text>
</comment>
<proteinExistence type="predicted"/>